<organism evidence="2 3">
    <name type="scientific">Klebsiella pasteurii</name>
    <dbReference type="NCBI Taxonomy" id="2587529"/>
    <lineage>
        <taxon>Bacteria</taxon>
        <taxon>Pseudomonadati</taxon>
        <taxon>Pseudomonadota</taxon>
        <taxon>Gammaproteobacteria</taxon>
        <taxon>Enterobacterales</taxon>
        <taxon>Enterobacteriaceae</taxon>
        <taxon>Klebsiella/Raoultella group</taxon>
        <taxon>Klebsiella</taxon>
    </lineage>
</organism>
<dbReference type="Proteomes" id="UP000318567">
    <property type="component" value="Unassembled WGS sequence"/>
</dbReference>
<dbReference type="EMBL" id="CABGGO010000006">
    <property type="protein sequence ID" value="VUS37101.1"/>
    <property type="molecule type" value="Genomic_DNA"/>
</dbReference>
<dbReference type="NCBIfam" id="NF008573">
    <property type="entry name" value="PRK11525.1"/>
    <property type="match status" value="1"/>
</dbReference>
<accession>A0A9Q9UIP4</accession>
<evidence type="ECO:0000313" key="2">
    <source>
        <dbReference type="EMBL" id="VUS37101.1"/>
    </source>
</evidence>
<sequence length="208" mass="23953">MVKTGSGAQRELKDIKLSRYACYLVVQNGDPSKPVIAAGQTYFALQTRRQELEDDQTFKSLREDEKRLFLRNELTEHNKHLVETAQQAGVETTLDFAIFQNHGYKGLYGGLDQKAIHERKKLKKSQKILDHMGSTELADNLFRATQTEEKLRRDEVDTKQLANQTHYEVGTKSTPDYQRTWRHDAGSASFPGEKYSAAKNRREKEMFP</sequence>
<reference evidence="2 3" key="1">
    <citation type="submission" date="2019-07" db="EMBL/GenBank/DDBJ databases">
        <authorList>
            <person name="Brisse S."/>
            <person name="Rodrigues C."/>
            <person name="Thorpe H."/>
        </authorList>
    </citation>
    <scope>NUCLEOTIDE SEQUENCE [LARGE SCALE GENOMIC DNA]</scope>
    <source>
        <strain evidence="2">SB6410</strain>
    </source>
</reference>
<protein>
    <recommendedName>
        <fullName evidence="4">DNA-damage-inducible protein D</fullName>
    </recommendedName>
</protein>
<feature type="region of interest" description="Disordered" evidence="1">
    <location>
        <begin position="169"/>
        <end position="208"/>
    </location>
</feature>
<name>A0A9Q9UIP4_9ENTR</name>
<evidence type="ECO:0000256" key="1">
    <source>
        <dbReference type="SAM" id="MobiDB-lite"/>
    </source>
</evidence>
<dbReference type="AlphaFoldDB" id="A0A9Q9UIP4"/>
<proteinExistence type="predicted"/>
<comment type="caution">
    <text evidence="2">The sequence shown here is derived from an EMBL/GenBank/DDBJ whole genome shotgun (WGS) entry which is preliminary data.</text>
</comment>
<evidence type="ECO:0000313" key="3">
    <source>
        <dbReference type="Proteomes" id="UP000318567"/>
    </source>
</evidence>
<gene>
    <name evidence="2" type="ORF">SB6410_05128</name>
</gene>
<evidence type="ECO:0008006" key="4">
    <source>
        <dbReference type="Google" id="ProtNLM"/>
    </source>
</evidence>